<dbReference type="Proteomes" id="UP000683507">
    <property type="component" value="Chromosome"/>
</dbReference>
<dbReference type="GO" id="GO:0050661">
    <property type="term" value="F:NADP binding"/>
    <property type="evidence" value="ECO:0007669"/>
    <property type="project" value="TreeGrafter"/>
</dbReference>
<keyword evidence="3" id="KW-0057">Aromatic amino acid biosynthesis</keyword>
<dbReference type="InterPro" id="IPR013708">
    <property type="entry name" value="Shikimate_DH-bd_N"/>
</dbReference>
<dbReference type="GO" id="GO:0009423">
    <property type="term" value="P:chorismate biosynthetic process"/>
    <property type="evidence" value="ECO:0007669"/>
    <property type="project" value="TreeGrafter"/>
</dbReference>
<dbReference type="KEGG" id="ptan:CRYO30217_01776"/>
<dbReference type="InterPro" id="IPR036291">
    <property type="entry name" value="NAD(P)-bd_dom_sf"/>
</dbReference>
<evidence type="ECO:0000256" key="1">
    <source>
        <dbReference type="ARBA" id="ARBA00004871"/>
    </source>
</evidence>
<name>A0A916NBZ3_9FLAO</name>
<comment type="pathway">
    <text evidence="1">Metabolic intermediate biosynthesis; chorismate biosynthesis; chorismate from D-erythrose 4-phosphate and phosphoenolpyruvate: step 4/7.</text>
</comment>
<dbReference type="AlphaFoldDB" id="A0A916NBZ3"/>
<gene>
    <name evidence="5" type="primary">aroE</name>
    <name evidence="5" type="ORF">CRYO30217_01776</name>
</gene>
<evidence type="ECO:0000313" key="6">
    <source>
        <dbReference type="Proteomes" id="UP000683507"/>
    </source>
</evidence>
<proteinExistence type="predicted"/>
<reference evidence="5" key="1">
    <citation type="submission" date="2021-04" db="EMBL/GenBank/DDBJ databases">
        <authorList>
            <person name="Rodrigo-Torres L."/>
            <person name="Arahal R. D."/>
            <person name="Lucena T."/>
        </authorList>
    </citation>
    <scope>NUCLEOTIDE SEQUENCE</scope>
    <source>
        <strain evidence="5">AS29M-1</strain>
    </source>
</reference>
<dbReference type="InterPro" id="IPR022893">
    <property type="entry name" value="Shikimate_DH_fam"/>
</dbReference>
<sequence length="246" mass="28111">MKTFGLIGKKLTHSFSQKYFTDKFERLKLAEHQYVNFELSSIEELPELIKSQRPTGLNVTIPYKEEVIQFVDQLSQEASEVNAVNTLKINYLSDDIEIIGHNTDVFGFRQSIKPFFEGRHEKALILGTGGASKAVEYVLKKLGVEVTLVSRQPKQGQLSYEEINEYVIKFHQMIVNTTPVGMYPHSDEKVDISYDALTNGHLLIDLIYNPEETQFLKEGKARGAKTLNGLSMLHQQAEKAWEIWNE</sequence>
<accession>A0A916NBZ3</accession>
<dbReference type="GO" id="GO:0009073">
    <property type="term" value="P:aromatic amino acid family biosynthetic process"/>
    <property type="evidence" value="ECO:0007669"/>
    <property type="project" value="UniProtKB-KW"/>
</dbReference>
<dbReference type="SUPFAM" id="SSF51735">
    <property type="entry name" value="NAD(P)-binding Rossmann-fold domains"/>
    <property type="match status" value="1"/>
</dbReference>
<dbReference type="Pfam" id="PF08501">
    <property type="entry name" value="Shikimate_dh_N"/>
    <property type="match status" value="1"/>
</dbReference>
<dbReference type="PANTHER" id="PTHR21089">
    <property type="entry name" value="SHIKIMATE DEHYDROGENASE"/>
    <property type="match status" value="1"/>
</dbReference>
<dbReference type="InterPro" id="IPR046346">
    <property type="entry name" value="Aminoacid_DH-like_N_sf"/>
</dbReference>
<dbReference type="Gene3D" id="3.40.50.10860">
    <property type="entry name" value="Leucine Dehydrogenase, chain A, domain 1"/>
    <property type="match status" value="1"/>
</dbReference>
<evidence type="ECO:0000313" key="5">
    <source>
        <dbReference type="EMBL" id="CAG5081975.1"/>
    </source>
</evidence>
<dbReference type="GO" id="GO:0019632">
    <property type="term" value="P:shikimate metabolic process"/>
    <property type="evidence" value="ECO:0007669"/>
    <property type="project" value="TreeGrafter"/>
</dbReference>
<feature type="domain" description="Shikimate dehydrogenase substrate binding N-terminal" evidence="4">
    <location>
        <begin position="6"/>
        <end position="87"/>
    </location>
</feature>
<protein>
    <submittedName>
        <fullName evidence="5">Shikimate dehydrogenase (NADP(+))</fullName>
        <ecNumber evidence="5">1.1.1.25</ecNumber>
    </submittedName>
</protein>
<dbReference type="Gene3D" id="3.40.50.720">
    <property type="entry name" value="NAD(P)-binding Rossmann-like Domain"/>
    <property type="match status" value="1"/>
</dbReference>
<dbReference type="GO" id="GO:0004764">
    <property type="term" value="F:shikimate 3-dehydrogenase (NADP+) activity"/>
    <property type="evidence" value="ECO:0007669"/>
    <property type="project" value="UniProtKB-EC"/>
</dbReference>
<keyword evidence="6" id="KW-1185">Reference proteome</keyword>
<dbReference type="GO" id="GO:0005829">
    <property type="term" value="C:cytosol"/>
    <property type="evidence" value="ECO:0007669"/>
    <property type="project" value="TreeGrafter"/>
</dbReference>
<organism evidence="5 6">
    <name type="scientific">Parvicella tangerina</name>
    <dbReference type="NCBI Taxonomy" id="2829795"/>
    <lineage>
        <taxon>Bacteria</taxon>
        <taxon>Pseudomonadati</taxon>
        <taxon>Bacteroidota</taxon>
        <taxon>Flavobacteriia</taxon>
        <taxon>Flavobacteriales</taxon>
        <taxon>Parvicellaceae</taxon>
        <taxon>Parvicella</taxon>
    </lineage>
</organism>
<dbReference type="PANTHER" id="PTHR21089:SF1">
    <property type="entry name" value="BIFUNCTIONAL 3-DEHYDROQUINATE DEHYDRATASE_SHIKIMATE DEHYDROGENASE, CHLOROPLASTIC"/>
    <property type="match status" value="1"/>
</dbReference>
<dbReference type="CDD" id="cd01065">
    <property type="entry name" value="NAD_bind_Shikimate_DH"/>
    <property type="match status" value="1"/>
</dbReference>
<evidence type="ECO:0000256" key="2">
    <source>
        <dbReference type="ARBA" id="ARBA00023002"/>
    </source>
</evidence>
<keyword evidence="3" id="KW-0028">Amino-acid biosynthesis</keyword>
<dbReference type="EMBL" id="OU015584">
    <property type="protein sequence ID" value="CAG5081975.1"/>
    <property type="molecule type" value="Genomic_DNA"/>
</dbReference>
<evidence type="ECO:0000259" key="4">
    <source>
        <dbReference type="Pfam" id="PF08501"/>
    </source>
</evidence>
<evidence type="ECO:0000256" key="3">
    <source>
        <dbReference type="ARBA" id="ARBA00023141"/>
    </source>
</evidence>
<dbReference type="SUPFAM" id="SSF53223">
    <property type="entry name" value="Aminoacid dehydrogenase-like, N-terminal domain"/>
    <property type="match status" value="1"/>
</dbReference>
<keyword evidence="2 5" id="KW-0560">Oxidoreductase</keyword>
<dbReference type="EC" id="1.1.1.25" evidence="5"/>
<dbReference type="RefSeq" id="WP_258541963.1">
    <property type="nucleotide sequence ID" value="NZ_OU015584.1"/>
</dbReference>